<evidence type="ECO:0000313" key="1">
    <source>
        <dbReference type="EMBL" id="CAI3977032.1"/>
    </source>
</evidence>
<keyword evidence="4" id="KW-1185">Reference proteome</keyword>
<name>A0A9P1FK74_9DINO</name>
<reference evidence="1" key="1">
    <citation type="submission" date="2022-10" db="EMBL/GenBank/DDBJ databases">
        <authorList>
            <person name="Chen Y."/>
            <person name="Dougan E. K."/>
            <person name="Chan C."/>
            <person name="Rhodes N."/>
            <person name="Thang M."/>
        </authorList>
    </citation>
    <scope>NUCLEOTIDE SEQUENCE</scope>
</reference>
<evidence type="ECO:0000313" key="4">
    <source>
        <dbReference type="Proteomes" id="UP001152797"/>
    </source>
</evidence>
<dbReference type="Proteomes" id="UP001152797">
    <property type="component" value="Unassembled WGS sequence"/>
</dbReference>
<proteinExistence type="predicted"/>
<evidence type="ECO:0000313" key="3">
    <source>
        <dbReference type="EMBL" id="CAL4764344.1"/>
    </source>
</evidence>
<gene>
    <name evidence="1" type="ORF">C1SCF055_LOCUS5211</name>
</gene>
<dbReference type="EMBL" id="CAMXCT030000315">
    <property type="protein sequence ID" value="CAL4764344.1"/>
    <property type="molecule type" value="Genomic_DNA"/>
</dbReference>
<comment type="caution">
    <text evidence="1">The sequence shown here is derived from an EMBL/GenBank/DDBJ whole genome shotgun (WGS) entry which is preliminary data.</text>
</comment>
<dbReference type="OrthoDB" id="10367355at2759"/>
<evidence type="ECO:0000313" key="2">
    <source>
        <dbReference type="EMBL" id="CAL1130407.1"/>
    </source>
</evidence>
<dbReference type="EMBL" id="CAMXCT010000315">
    <property type="protein sequence ID" value="CAI3977032.1"/>
    <property type="molecule type" value="Genomic_DNA"/>
</dbReference>
<reference evidence="2" key="2">
    <citation type="submission" date="2024-04" db="EMBL/GenBank/DDBJ databases">
        <authorList>
            <person name="Chen Y."/>
            <person name="Shah S."/>
            <person name="Dougan E. K."/>
            <person name="Thang M."/>
            <person name="Chan C."/>
        </authorList>
    </citation>
    <scope>NUCLEOTIDE SEQUENCE [LARGE SCALE GENOMIC DNA]</scope>
</reference>
<protein>
    <submittedName>
        <fullName evidence="3">E3 ubiquitin-protein ligase HERC1</fullName>
    </submittedName>
</protein>
<sequence length="205" mass="22908">MSLLSSIHTKSRPSCTLRANPAWEPVESFRIILSKKKNEQLDDSAQKRLPLDIFSSATFWHSAAARSVGPLCCGGICHRAPVDNVSIIPLKNVLGFSVEERFSMQRAMIVKLMAKACCRPMSESFLCVKVLSNAALGKVYLDSLSVRQRVLPLFADPPCNFEEDKVLELRRWLGNVALFFSGASEKVSQRPVLELWRCERGLAPE</sequence>
<dbReference type="AlphaFoldDB" id="A0A9P1FK74"/>
<accession>A0A9P1FK74</accession>
<organism evidence="1">
    <name type="scientific">Cladocopium goreaui</name>
    <dbReference type="NCBI Taxonomy" id="2562237"/>
    <lineage>
        <taxon>Eukaryota</taxon>
        <taxon>Sar</taxon>
        <taxon>Alveolata</taxon>
        <taxon>Dinophyceae</taxon>
        <taxon>Suessiales</taxon>
        <taxon>Symbiodiniaceae</taxon>
        <taxon>Cladocopium</taxon>
    </lineage>
</organism>
<dbReference type="EMBL" id="CAMXCT020000315">
    <property type="protein sequence ID" value="CAL1130407.1"/>
    <property type="molecule type" value="Genomic_DNA"/>
</dbReference>